<dbReference type="InterPro" id="IPR023577">
    <property type="entry name" value="CYTH_domain"/>
</dbReference>
<dbReference type="PANTHER" id="PTHR40114:SF1">
    <property type="entry name" value="SLR0698 PROTEIN"/>
    <property type="match status" value="1"/>
</dbReference>
<dbReference type="Proteomes" id="UP000053750">
    <property type="component" value="Unassembled WGS sequence"/>
</dbReference>
<evidence type="ECO:0000313" key="4">
    <source>
        <dbReference type="Proteomes" id="UP000053750"/>
    </source>
</evidence>
<proteinExistence type="predicted"/>
<dbReference type="RefSeq" id="WP_036586332.1">
    <property type="nucleotide sequence ID" value="NZ_KK082215.1"/>
</dbReference>
<dbReference type="EMBL" id="JFHU01000049">
    <property type="protein sequence ID" value="EXX90863.1"/>
    <property type="molecule type" value="Genomic_DNA"/>
</dbReference>
<dbReference type="SUPFAM" id="SSF55154">
    <property type="entry name" value="CYTH-like phosphatases"/>
    <property type="match status" value="1"/>
</dbReference>
<dbReference type="CDD" id="cd07891">
    <property type="entry name" value="CYTH-like_CthTTM-like_1"/>
    <property type="match status" value="1"/>
</dbReference>
<feature type="active site" description="Proton acceptor" evidence="1">
    <location>
        <position position="29"/>
    </location>
</feature>
<dbReference type="InterPro" id="IPR033469">
    <property type="entry name" value="CYTH-like_dom_sf"/>
</dbReference>
<organism evidence="3 4">
    <name type="scientific">Paenibacillus darwinianus</name>
    <dbReference type="NCBI Taxonomy" id="1380763"/>
    <lineage>
        <taxon>Bacteria</taxon>
        <taxon>Bacillati</taxon>
        <taxon>Bacillota</taxon>
        <taxon>Bacilli</taxon>
        <taxon>Bacillales</taxon>
        <taxon>Paenibacillaceae</taxon>
        <taxon>Paenibacillus</taxon>
    </lineage>
</organism>
<accession>A0A9W5S228</accession>
<dbReference type="Gene3D" id="2.40.320.10">
    <property type="entry name" value="Hypothetical Protein Pfu-838710-001"/>
    <property type="match status" value="1"/>
</dbReference>
<evidence type="ECO:0000313" key="3">
    <source>
        <dbReference type="EMBL" id="EXX90863.1"/>
    </source>
</evidence>
<keyword evidence="4" id="KW-1185">Reference proteome</keyword>
<dbReference type="InterPro" id="IPR012042">
    <property type="entry name" value="NeuTTM/CthTTM-like"/>
</dbReference>
<dbReference type="Pfam" id="PF01928">
    <property type="entry name" value="CYTH"/>
    <property type="match status" value="1"/>
</dbReference>
<dbReference type="SMART" id="SM01118">
    <property type="entry name" value="CYTH"/>
    <property type="match status" value="1"/>
</dbReference>
<name>A0A9W5S228_9BACL</name>
<gene>
    <name evidence="3" type="ORF">BG53_12630</name>
</gene>
<reference evidence="3 4" key="1">
    <citation type="submission" date="2014-02" db="EMBL/GenBank/DDBJ databases">
        <title>Genome sequence of Paenibacillus darwinianus reveals adaptive mechanisms for survival in Antarctic soils.</title>
        <authorList>
            <person name="Dsouza M."/>
            <person name="Taylor M.W."/>
            <person name="Turner S.J."/>
            <person name="Aislabie J."/>
        </authorList>
    </citation>
    <scope>NUCLEOTIDE SEQUENCE [LARGE SCALE GENOMIC DNA]</scope>
    <source>
        <strain evidence="3 4">CE1</strain>
    </source>
</reference>
<dbReference type="AlphaFoldDB" id="A0A9W5S228"/>
<dbReference type="PIRSF" id="PIRSF016487">
    <property type="entry name" value="CYTH_UCP016487"/>
    <property type="match status" value="1"/>
</dbReference>
<comment type="caution">
    <text evidence="3">The sequence shown here is derived from an EMBL/GenBank/DDBJ whole genome shotgun (WGS) entry which is preliminary data.</text>
</comment>
<evidence type="ECO:0000256" key="1">
    <source>
        <dbReference type="PIRSR" id="PIRSR016487-1"/>
    </source>
</evidence>
<sequence length="161" mass="18393">MAKEIERKFLVENMSFKNNAEGILYRQGYITNSPDKVVRVRIAGAKGYLTIKTKNIGLTRSEYEYEIPVKDADELLADVCEAPLIEKYRYTSRYEGHTWEIDEFLGANRGLIIAEVELQSEEEAVSLPDWVGAEVSGDPKYYNSSLIKRPYTEWSKVEGSP</sequence>
<dbReference type="OrthoDB" id="9805588at2"/>
<evidence type="ECO:0000259" key="2">
    <source>
        <dbReference type="PROSITE" id="PS51707"/>
    </source>
</evidence>
<protein>
    <submittedName>
        <fullName evidence="3">Adenylate cyclase</fullName>
    </submittedName>
</protein>
<dbReference type="PROSITE" id="PS51707">
    <property type="entry name" value="CYTH"/>
    <property type="match status" value="1"/>
</dbReference>
<dbReference type="PANTHER" id="PTHR40114">
    <property type="entry name" value="SLR0698 PROTEIN"/>
    <property type="match status" value="1"/>
</dbReference>
<feature type="domain" description="CYTH" evidence="2">
    <location>
        <begin position="2"/>
        <end position="148"/>
    </location>
</feature>